<feature type="compositionally biased region" description="Low complexity" evidence="1">
    <location>
        <begin position="34"/>
        <end position="48"/>
    </location>
</feature>
<dbReference type="STRING" id="661399.AQJ67_33670"/>
<name>A0A117RKS3_9ACTN</name>
<feature type="region of interest" description="Disordered" evidence="1">
    <location>
        <begin position="1"/>
        <end position="107"/>
    </location>
</feature>
<comment type="caution">
    <text evidence="2">The sequence shown here is derived from an EMBL/GenBank/DDBJ whole genome shotgun (WGS) entry which is preliminary data.</text>
</comment>
<evidence type="ECO:0008006" key="4">
    <source>
        <dbReference type="Google" id="ProtNLM"/>
    </source>
</evidence>
<protein>
    <recommendedName>
        <fullName evidence="4">LigA protein</fullName>
    </recommendedName>
</protein>
<sequence>MSTPTPSAPTAPAAPAAPQAPAPAAPTAPPTPAAPAAAPTAPTAPTAPEGGEPQDVASLPAWAQKLITDTRAEAANYRTRAQSVEQGQQPAPPTAPQAPADAPEGDVTRLPQWAQRAITDGQTAARRAAVQAAIIQAAPAAGADVARLLDSQSFAAAVASVDPADTAAIQQAITNTLTAQPWLAVTPTGPARGGADFTSTGAGEVTPEQFARMSYAERVELHQSDPDTYRRLAGS</sequence>
<accession>A0A117RKS3</accession>
<gene>
    <name evidence="2" type="ORF">AQJ67_33670</name>
</gene>
<dbReference type="RefSeq" id="WP_062723148.1">
    <property type="nucleotide sequence ID" value="NZ_KQ948936.1"/>
</dbReference>
<feature type="compositionally biased region" description="Low complexity" evidence="1">
    <location>
        <begin position="1"/>
        <end position="17"/>
    </location>
</feature>
<evidence type="ECO:0000313" key="3">
    <source>
        <dbReference type="Proteomes" id="UP000053429"/>
    </source>
</evidence>
<dbReference type="Proteomes" id="UP000053429">
    <property type="component" value="Unassembled WGS sequence"/>
</dbReference>
<dbReference type="AlphaFoldDB" id="A0A117RKS3"/>
<dbReference type="EMBL" id="LMWY01000044">
    <property type="protein sequence ID" value="KUN96193.1"/>
    <property type="molecule type" value="Genomic_DNA"/>
</dbReference>
<reference evidence="2 3" key="1">
    <citation type="submission" date="2015-10" db="EMBL/GenBank/DDBJ databases">
        <title>Draft genome sequence of Streptomyces caeruleatus NRRL B-24802, type strain for the species Streptomyces caeruleatus.</title>
        <authorList>
            <person name="Ruckert C."/>
            <person name="Winkler A."/>
            <person name="Kalinowski J."/>
            <person name="Kampfer P."/>
            <person name="Glaeser S."/>
        </authorList>
    </citation>
    <scope>NUCLEOTIDE SEQUENCE [LARGE SCALE GENOMIC DNA]</scope>
    <source>
        <strain evidence="2 3">NRRL B-24802</strain>
    </source>
</reference>
<keyword evidence="3" id="KW-1185">Reference proteome</keyword>
<proteinExistence type="predicted"/>
<organism evidence="2 3">
    <name type="scientific">Streptomyces caeruleatus</name>
    <dbReference type="NCBI Taxonomy" id="661399"/>
    <lineage>
        <taxon>Bacteria</taxon>
        <taxon>Bacillati</taxon>
        <taxon>Actinomycetota</taxon>
        <taxon>Actinomycetes</taxon>
        <taxon>Kitasatosporales</taxon>
        <taxon>Streptomycetaceae</taxon>
        <taxon>Streptomyces</taxon>
    </lineage>
</organism>
<evidence type="ECO:0000256" key="1">
    <source>
        <dbReference type="SAM" id="MobiDB-lite"/>
    </source>
</evidence>
<feature type="compositionally biased region" description="Pro residues" evidence="1">
    <location>
        <begin position="18"/>
        <end position="33"/>
    </location>
</feature>
<evidence type="ECO:0000313" key="2">
    <source>
        <dbReference type="EMBL" id="KUN96193.1"/>
    </source>
</evidence>
<dbReference type="OrthoDB" id="4546967at2"/>